<dbReference type="AlphaFoldDB" id="A0A818VF99"/>
<dbReference type="Proteomes" id="UP000663823">
    <property type="component" value="Unassembled WGS sequence"/>
</dbReference>
<keyword evidence="2" id="KW-0547">Nucleotide-binding</keyword>
<keyword evidence="4" id="KW-0143">Chaperone</keyword>
<dbReference type="InterPro" id="IPR002423">
    <property type="entry name" value="Cpn60/GroEL/TCP-1"/>
</dbReference>
<evidence type="ECO:0000313" key="5">
    <source>
        <dbReference type="EMBL" id="CAF3711935.1"/>
    </source>
</evidence>
<accession>A0A818VF99</accession>
<dbReference type="InterPro" id="IPR027413">
    <property type="entry name" value="GROEL-like_equatorial_sf"/>
</dbReference>
<reference evidence="5" key="1">
    <citation type="submission" date="2021-02" db="EMBL/GenBank/DDBJ databases">
        <authorList>
            <person name="Nowell W R."/>
        </authorList>
    </citation>
    <scope>NUCLEOTIDE SEQUENCE</scope>
</reference>
<evidence type="ECO:0000256" key="3">
    <source>
        <dbReference type="ARBA" id="ARBA00022840"/>
    </source>
</evidence>
<dbReference type="InterPro" id="IPR027410">
    <property type="entry name" value="TCP-1-like_intermed_sf"/>
</dbReference>
<dbReference type="Pfam" id="PF00118">
    <property type="entry name" value="Cpn60_TCP1"/>
    <property type="match status" value="1"/>
</dbReference>
<keyword evidence="3" id="KW-0067">ATP-binding</keyword>
<comment type="caution">
    <text evidence="5">The sequence shown here is derived from an EMBL/GenBank/DDBJ whole genome shotgun (WGS) entry which is preliminary data.</text>
</comment>
<dbReference type="EMBL" id="CAJOAX010001396">
    <property type="protein sequence ID" value="CAF3711935.1"/>
    <property type="molecule type" value="Genomic_DNA"/>
</dbReference>
<dbReference type="SUPFAM" id="SSF52029">
    <property type="entry name" value="GroEL apical domain-like"/>
    <property type="match status" value="1"/>
</dbReference>
<dbReference type="InterPro" id="IPR027409">
    <property type="entry name" value="GroEL-like_apical_dom_sf"/>
</dbReference>
<proteinExistence type="inferred from homology"/>
<evidence type="ECO:0000256" key="4">
    <source>
        <dbReference type="ARBA" id="ARBA00023186"/>
    </source>
</evidence>
<name>A0A818VF99_9BILA</name>
<evidence type="ECO:0000313" key="6">
    <source>
        <dbReference type="Proteomes" id="UP000663823"/>
    </source>
</evidence>
<dbReference type="PANTHER" id="PTHR11353">
    <property type="entry name" value="CHAPERONIN"/>
    <property type="match status" value="1"/>
</dbReference>
<dbReference type="Gene3D" id="3.50.7.10">
    <property type="entry name" value="GroEL"/>
    <property type="match status" value="1"/>
</dbReference>
<protein>
    <submittedName>
        <fullName evidence="5">Uncharacterized protein</fullName>
    </submittedName>
</protein>
<comment type="similarity">
    <text evidence="1">Belongs to the TCP-1 chaperonin family.</text>
</comment>
<dbReference type="InterPro" id="IPR017998">
    <property type="entry name" value="Chaperone_TCP-1"/>
</dbReference>
<sequence>MKKFNGSFFYKNAEECDRLVASEHCSDDNKNKSFVIINQKGIDSLSFNVLTKDGILALRRAKHRNMERLTLTYDDGVMNLLENLTKEYLGFAEASEEKFSFVEGYKNPKSVTILLKGSTKYLLNQLKDILYLSVVYVKHDLKRVGHYVLHLNPTTIALLAFCLGCIIPSDDAFEIVTHQVLTQYKKQVKDRARLGVQTFAESLLIIPKAITQNTGHNQCFQWKSKTKCTCTLW</sequence>
<dbReference type="Gene3D" id="3.30.260.10">
    <property type="entry name" value="TCP-1-like chaperonin intermediate domain"/>
    <property type="match status" value="1"/>
</dbReference>
<evidence type="ECO:0000256" key="2">
    <source>
        <dbReference type="ARBA" id="ARBA00022741"/>
    </source>
</evidence>
<organism evidence="5 6">
    <name type="scientific">Rotaria sordida</name>
    <dbReference type="NCBI Taxonomy" id="392033"/>
    <lineage>
        <taxon>Eukaryota</taxon>
        <taxon>Metazoa</taxon>
        <taxon>Spiralia</taxon>
        <taxon>Gnathifera</taxon>
        <taxon>Rotifera</taxon>
        <taxon>Eurotatoria</taxon>
        <taxon>Bdelloidea</taxon>
        <taxon>Philodinida</taxon>
        <taxon>Philodinidae</taxon>
        <taxon>Rotaria</taxon>
    </lineage>
</organism>
<dbReference type="SUPFAM" id="SSF48592">
    <property type="entry name" value="GroEL equatorial domain-like"/>
    <property type="match status" value="1"/>
</dbReference>
<evidence type="ECO:0000256" key="1">
    <source>
        <dbReference type="ARBA" id="ARBA00008020"/>
    </source>
</evidence>
<gene>
    <name evidence="5" type="ORF">OTI717_LOCUS13240</name>
</gene>
<dbReference type="Gene3D" id="1.10.560.10">
    <property type="entry name" value="GroEL-like equatorial domain"/>
    <property type="match status" value="1"/>
</dbReference>
<dbReference type="GO" id="GO:0005524">
    <property type="term" value="F:ATP binding"/>
    <property type="evidence" value="ECO:0007669"/>
    <property type="project" value="UniProtKB-KW"/>
</dbReference>
<dbReference type="GO" id="GO:0140662">
    <property type="term" value="F:ATP-dependent protein folding chaperone"/>
    <property type="evidence" value="ECO:0007669"/>
    <property type="project" value="InterPro"/>
</dbReference>